<dbReference type="Pfam" id="PF22936">
    <property type="entry name" value="Pol_BBD"/>
    <property type="match status" value="1"/>
</dbReference>
<accession>A0A1R3IL69</accession>
<evidence type="ECO:0000256" key="6">
    <source>
        <dbReference type="SAM" id="MobiDB-lite"/>
    </source>
</evidence>
<dbReference type="InterPro" id="IPR012337">
    <property type="entry name" value="RNaseH-like_sf"/>
</dbReference>
<dbReference type="InterPro" id="IPR043502">
    <property type="entry name" value="DNA/RNA_pol_sf"/>
</dbReference>
<evidence type="ECO:0000256" key="5">
    <source>
        <dbReference type="PROSITE-ProRule" id="PRU00047"/>
    </source>
</evidence>
<feature type="compositionally biased region" description="Polar residues" evidence="6">
    <location>
        <begin position="881"/>
        <end position="893"/>
    </location>
</feature>
<feature type="region of interest" description="Disordered" evidence="6">
    <location>
        <begin position="869"/>
        <end position="912"/>
    </location>
</feature>
<dbReference type="SUPFAM" id="SSF53098">
    <property type="entry name" value="Ribonuclease H-like"/>
    <property type="match status" value="1"/>
</dbReference>
<evidence type="ECO:0000256" key="3">
    <source>
        <dbReference type="ARBA" id="ARBA00022750"/>
    </source>
</evidence>
<dbReference type="PANTHER" id="PTHR42648:SF28">
    <property type="entry name" value="TRANSPOSON-ENCODED PROTEIN WITH RIBONUCLEASE H-LIKE AND RETROVIRUS ZINC FINGER-LIKE DOMAINS"/>
    <property type="match status" value="1"/>
</dbReference>
<dbReference type="GO" id="GO:0008270">
    <property type="term" value="F:zinc ion binding"/>
    <property type="evidence" value="ECO:0007669"/>
    <property type="project" value="UniProtKB-KW"/>
</dbReference>
<evidence type="ECO:0000256" key="2">
    <source>
        <dbReference type="ARBA" id="ARBA00022723"/>
    </source>
</evidence>
<evidence type="ECO:0000259" key="8">
    <source>
        <dbReference type="PROSITE" id="PS50994"/>
    </source>
</evidence>
<keyword evidence="10" id="KW-1185">Reference proteome</keyword>
<dbReference type="InterPro" id="IPR025724">
    <property type="entry name" value="GAG-pre-integrase_dom"/>
</dbReference>
<sequence length="1165" mass="131472">MMMMTGEMKAELQQQILKVGMDKVEQKMQAEYPLEQQTYNEHPVQQPNVDAVLVDFSFEITLLTVYKELWGYVDGTIVEPDSTSTEYAKLKKEWETYNARILSGMNNAVEPSIGMHLAKFKTAKEVWDYLSNLYVQSNFAKRYELEKVIRSEGQKDRSIQDFYNFMNGVWDQLDMMDPPELSSIAAYLKLREEQKLVQFLMALRNEFEQLRGSILHRSPLPTVHSVVSELIAEETRLKTPTLPIVNTQAVLMASSQLRPTNMNSLVRGTQRIAIDECGYCHEKGHWKKDCPKKNKSRGILPHPSQGFQHGRGAARTMPLPRQNSALATTVSECEPKQITYGGNVNHDDLESIVARQVQQYMGSCIRTDLATANFSAMSVADQGTNKILPSPPSGNSPWILDSGASHHMTSNSSFLENCSHLSQPIDIHIANGSSMQVSKVGSITTKSYPLGKFYVPNVLYAPQLSVNLLSVGQLADFGCDIWFSDIFCVVQDRHTGKQIGIGRREGGLYVLDFLFVPQIQQNFAMSAFVLDKNSSSFHLWHSRLGHVSSSRLRYMLSVGLLGNVKYSDISDCKGCILAKFSALPFNKSTSISNAPFDLVHSDVWGPSPVATKGGSVYYVSFVDDYSRYCWVYLMRHRSEFFQIYSKFAAMVKTQFSVKIKVFRSDSGGEYTSTQFQELLASEGTLFQTSCTETPQQNGIAERKHRHIIETTRSLLLSSSMPSSFWGEAVLTSVYVINRIPSSITSGISPFERLYKAKPNYSELHVFGCVCFVLLPKNERTKLTSRSAMCVFLGYGIEQKGYRCYDPIARRIRVSRHVAFFEHIPYYSIPESSSVLTKEELIVLDPFSNSELCDTLSNFENLQNSIDNSVGDSFNSDREGIQVSSERSTLSQSDPLPLQESHSIPEDVNPVSTQPERRLVAKGYAQEHGIDYEETFAPVAKMTTVRTLISVAATRHWPLFQMDVKNAFLNGDLHEEVYMQPPPGYSCEAKKVCRLRRALYGLKQAPRAWFEKFNDTMRQIGFLQSANDSALFHLSSKQGTILLLIYVDDMIITGDDSKGIEQLKQHLFDKFEMKDLGFLRYFLGIEVAYSPRGYILSQSKYANDVINRARLTDERTADTPIELNVKLRPTDGTPLPDPTLYREIVGCLVYLTVTRPDIAYAVHIVS</sequence>
<organism evidence="9 10">
    <name type="scientific">Corchorus capsularis</name>
    <name type="common">Jute</name>
    <dbReference type="NCBI Taxonomy" id="210143"/>
    <lineage>
        <taxon>Eukaryota</taxon>
        <taxon>Viridiplantae</taxon>
        <taxon>Streptophyta</taxon>
        <taxon>Embryophyta</taxon>
        <taxon>Tracheophyta</taxon>
        <taxon>Spermatophyta</taxon>
        <taxon>Magnoliopsida</taxon>
        <taxon>eudicotyledons</taxon>
        <taxon>Gunneridae</taxon>
        <taxon>Pentapetalae</taxon>
        <taxon>rosids</taxon>
        <taxon>malvids</taxon>
        <taxon>Malvales</taxon>
        <taxon>Malvaceae</taxon>
        <taxon>Grewioideae</taxon>
        <taxon>Apeibeae</taxon>
        <taxon>Corchorus</taxon>
    </lineage>
</organism>
<dbReference type="Proteomes" id="UP000188268">
    <property type="component" value="Unassembled WGS sequence"/>
</dbReference>
<dbReference type="Pfam" id="PF14223">
    <property type="entry name" value="Retrotran_gag_2"/>
    <property type="match status" value="1"/>
</dbReference>
<dbReference type="Gramene" id="OMO83306">
    <property type="protein sequence ID" value="OMO83306"/>
    <property type="gene ID" value="CCACVL1_11440"/>
</dbReference>
<evidence type="ECO:0000313" key="10">
    <source>
        <dbReference type="Proteomes" id="UP000188268"/>
    </source>
</evidence>
<dbReference type="GO" id="GO:0004190">
    <property type="term" value="F:aspartic-type endopeptidase activity"/>
    <property type="evidence" value="ECO:0007669"/>
    <property type="project" value="UniProtKB-KW"/>
</dbReference>
<dbReference type="Gene3D" id="4.10.60.10">
    <property type="entry name" value="Zinc finger, CCHC-type"/>
    <property type="match status" value="1"/>
</dbReference>
<dbReference type="SUPFAM" id="SSF57756">
    <property type="entry name" value="Retrovirus zinc finger-like domains"/>
    <property type="match status" value="1"/>
</dbReference>
<dbReference type="GO" id="GO:0003676">
    <property type="term" value="F:nucleic acid binding"/>
    <property type="evidence" value="ECO:0007669"/>
    <property type="project" value="InterPro"/>
</dbReference>
<dbReference type="GO" id="GO:0006508">
    <property type="term" value="P:proteolysis"/>
    <property type="evidence" value="ECO:0007669"/>
    <property type="project" value="UniProtKB-KW"/>
</dbReference>
<evidence type="ECO:0000259" key="7">
    <source>
        <dbReference type="PROSITE" id="PS50158"/>
    </source>
</evidence>
<dbReference type="PROSITE" id="PS50994">
    <property type="entry name" value="INTEGRASE"/>
    <property type="match status" value="1"/>
</dbReference>
<proteinExistence type="predicted"/>
<dbReference type="SUPFAM" id="SSF56672">
    <property type="entry name" value="DNA/RNA polymerases"/>
    <property type="match status" value="1"/>
</dbReference>
<dbReference type="Pfam" id="PF13976">
    <property type="entry name" value="gag_pre-integrs"/>
    <property type="match status" value="1"/>
</dbReference>
<dbReference type="InterPro" id="IPR001878">
    <property type="entry name" value="Znf_CCHC"/>
</dbReference>
<dbReference type="InterPro" id="IPR013103">
    <property type="entry name" value="RVT_2"/>
</dbReference>
<evidence type="ECO:0000256" key="4">
    <source>
        <dbReference type="ARBA" id="ARBA00022801"/>
    </source>
</evidence>
<dbReference type="InterPro" id="IPR001584">
    <property type="entry name" value="Integrase_cat-core"/>
</dbReference>
<dbReference type="OrthoDB" id="414945at2759"/>
<dbReference type="InterPro" id="IPR057670">
    <property type="entry name" value="SH3_retrovirus"/>
</dbReference>
<dbReference type="Pfam" id="PF07727">
    <property type="entry name" value="RVT_2"/>
    <property type="match status" value="1"/>
</dbReference>
<dbReference type="Pfam" id="PF00665">
    <property type="entry name" value="rve"/>
    <property type="match status" value="1"/>
</dbReference>
<feature type="domain" description="CCHC-type" evidence="7">
    <location>
        <begin position="277"/>
        <end position="292"/>
    </location>
</feature>
<dbReference type="AlphaFoldDB" id="A0A1R3IL69"/>
<dbReference type="Pfam" id="PF25597">
    <property type="entry name" value="SH3_retrovirus"/>
    <property type="match status" value="1"/>
</dbReference>
<evidence type="ECO:0000313" key="9">
    <source>
        <dbReference type="EMBL" id="OMO83306.1"/>
    </source>
</evidence>
<keyword evidence="5" id="KW-0862">Zinc</keyword>
<dbReference type="InterPro" id="IPR054722">
    <property type="entry name" value="PolX-like_BBD"/>
</dbReference>
<dbReference type="InterPro" id="IPR036875">
    <property type="entry name" value="Znf_CCHC_sf"/>
</dbReference>
<dbReference type="PANTHER" id="PTHR42648">
    <property type="entry name" value="TRANSPOSASE, PUTATIVE-RELATED"/>
    <property type="match status" value="1"/>
</dbReference>
<keyword evidence="1" id="KW-0645">Protease</keyword>
<feature type="domain" description="Integrase catalytic" evidence="8">
    <location>
        <begin position="591"/>
        <end position="757"/>
    </location>
</feature>
<dbReference type="EMBL" id="AWWV01009885">
    <property type="protein sequence ID" value="OMO83306.1"/>
    <property type="molecule type" value="Genomic_DNA"/>
</dbReference>
<dbReference type="STRING" id="210143.A0A1R3IL69"/>
<gene>
    <name evidence="9" type="ORF">CCACVL1_11440</name>
</gene>
<evidence type="ECO:0000256" key="1">
    <source>
        <dbReference type="ARBA" id="ARBA00022670"/>
    </source>
</evidence>
<keyword evidence="5" id="KW-0863">Zinc-finger</keyword>
<protein>
    <submittedName>
        <fullName evidence="9">Integrase, catalytic core</fullName>
    </submittedName>
</protein>
<dbReference type="InterPro" id="IPR039537">
    <property type="entry name" value="Retrotran_Ty1/copia-like"/>
</dbReference>
<dbReference type="InterPro" id="IPR036397">
    <property type="entry name" value="RNaseH_sf"/>
</dbReference>
<dbReference type="PROSITE" id="PS50158">
    <property type="entry name" value="ZF_CCHC"/>
    <property type="match status" value="1"/>
</dbReference>
<keyword evidence="2" id="KW-0479">Metal-binding</keyword>
<comment type="caution">
    <text evidence="9">The sequence shown here is derived from an EMBL/GenBank/DDBJ whole genome shotgun (WGS) entry which is preliminary data.</text>
</comment>
<dbReference type="GO" id="GO:0015074">
    <property type="term" value="P:DNA integration"/>
    <property type="evidence" value="ECO:0007669"/>
    <property type="project" value="InterPro"/>
</dbReference>
<dbReference type="Gene3D" id="3.30.420.10">
    <property type="entry name" value="Ribonuclease H-like superfamily/Ribonuclease H"/>
    <property type="match status" value="1"/>
</dbReference>
<reference evidence="9 10" key="1">
    <citation type="submission" date="2013-09" db="EMBL/GenBank/DDBJ databases">
        <title>Corchorus capsularis genome sequencing.</title>
        <authorList>
            <person name="Alam M."/>
            <person name="Haque M.S."/>
            <person name="Islam M.S."/>
            <person name="Emdad E.M."/>
            <person name="Islam M.M."/>
            <person name="Ahmed B."/>
            <person name="Halim A."/>
            <person name="Hossen Q.M.M."/>
            <person name="Hossain M.Z."/>
            <person name="Ahmed R."/>
            <person name="Khan M.M."/>
            <person name="Islam R."/>
            <person name="Rashid M.M."/>
            <person name="Khan S.A."/>
            <person name="Rahman M.S."/>
            <person name="Alam M."/>
        </authorList>
    </citation>
    <scope>NUCLEOTIDE SEQUENCE [LARGE SCALE GENOMIC DNA]</scope>
    <source>
        <strain evidence="10">cv. CVL-1</strain>
        <tissue evidence="9">Whole seedling</tissue>
    </source>
</reference>
<keyword evidence="3" id="KW-0064">Aspartyl protease</keyword>
<name>A0A1R3IL69_COCAP</name>
<keyword evidence="4" id="KW-0378">Hydrolase</keyword>